<keyword evidence="3" id="KW-1185">Reference proteome</keyword>
<proteinExistence type="predicted"/>
<accession>A0A1Y1XAB7</accession>
<dbReference type="EMBL" id="MCFG01000098">
    <property type="protein sequence ID" value="ORX82294.1"/>
    <property type="molecule type" value="Genomic_DNA"/>
</dbReference>
<dbReference type="Proteomes" id="UP000193944">
    <property type="component" value="Unassembled WGS sequence"/>
</dbReference>
<gene>
    <name evidence="2" type="ORF">BCR32DRAFT_292740</name>
</gene>
<evidence type="ECO:0000313" key="2">
    <source>
        <dbReference type="EMBL" id="ORX82294.1"/>
    </source>
</evidence>
<protein>
    <submittedName>
        <fullName evidence="2">Uncharacterized protein</fullName>
    </submittedName>
</protein>
<comment type="caution">
    <text evidence="2">The sequence shown here is derived from an EMBL/GenBank/DDBJ whole genome shotgun (WGS) entry which is preliminary data.</text>
</comment>
<dbReference type="OrthoDB" id="2151847at2759"/>
<reference evidence="2 3" key="1">
    <citation type="submission" date="2016-08" db="EMBL/GenBank/DDBJ databases">
        <title>A Parts List for Fungal Cellulosomes Revealed by Comparative Genomics.</title>
        <authorList>
            <consortium name="DOE Joint Genome Institute"/>
            <person name="Haitjema C.H."/>
            <person name="Gilmore S.P."/>
            <person name="Henske J.K."/>
            <person name="Solomon K.V."/>
            <person name="De Groot R."/>
            <person name="Kuo A."/>
            <person name="Mondo S.J."/>
            <person name="Salamov A.A."/>
            <person name="Labutti K."/>
            <person name="Zhao Z."/>
            <person name="Chiniquy J."/>
            <person name="Barry K."/>
            <person name="Brewer H.M."/>
            <person name="Purvine S.O."/>
            <person name="Wright A.T."/>
            <person name="Boxma B."/>
            <person name="Van Alen T."/>
            <person name="Hackstein J.H."/>
            <person name="Baker S.E."/>
            <person name="Grigoriev I.V."/>
            <person name="O'Malley M.A."/>
        </authorList>
    </citation>
    <scope>NUCLEOTIDE SEQUENCE [LARGE SCALE GENOMIC DNA]</scope>
    <source>
        <strain evidence="2 3">S4</strain>
    </source>
</reference>
<feature type="coiled-coil region" evidence="1">
    <location>
        <begin position="51"/>
        <end position="105"/>
    </location>
</feature>
<sequence>MFKNKIASVNAIAYKYNNIKNEWIPINNIKKIFSYYFYILLPTEYDHNVKEKETLNNNEALKNENDIKENKKNNDSFLSLKNKEDKEEENKIKNFNEEIKKKKEDIFPYPAIVIVIFNQNNETSIISIEKFFPSKIFIEKGNSYFCVIRTEQLLPIIGFQFTSSILLDCFITQFEKNLVSLKNNKNISLLLNNNQPLNNQFDLNNNKTSSSLLKNWLIPISNDKPKLKLTIFKNNDDIDFNNNHNNNNNNNDDDNYKTYNTNTNTNINININEKTQTQNKTQKQKNKNKFLYNYYSYYGTIMTTSITISKDNDNSLLLYIMIMINNYKYYKNISNTIIPIEQIFLASKIMYNQKEWTGLPLFEKNILFLEMSPLESIQIQQYLNTNKILTKYINFFSQNNNYLINTMKHSLAMIQQKLTFNLENYSKSMKAQLWILHHEIFHFLMYGIKNLNYSYNFTQENFSLIFKQNIEKYQDLWKKVSSIFHFIQNNDDDNNHNTYFTIITKKETIEEKNNSSFYLSYIPNFKIFQNLWYSLLPKNFNYNNNESNHEKINEIMDNDFKIDITENHKQDSIYNLGFVSSYAMTSFYEDLAETWAFLLMNNVNLEDFLNTPDNNYIQEIIDDKENEKRFKRMIDTLSMYYDQNRKQTQKDEQKKFCIYNYQLLKEKIELLLSFVFLNIK</sequence>
<name>A0A1Y1XAB7_9FUNG</name>
<reference evidence="2 3" key="2">
    <citation type="submission" date="2016-08" db="EMBL/GenBank/DDBJ databases">
        <title>Pervasive Adenine N6-methylation of Active Genes in Fungi.</title>
        <authorList>
            <consortium name="DOE Joint Genome Institute"/>
            <person name="Mondo S.J."/>
            <person name="Dannebaum R.O."/>
            <person name="Kuo R.C."/>
            <person name="Labutti K."/>
            <person name="Haridas S."/>
            <person name="Kuo A."/>
            <person name="Salamov A."/>
            <person name="Ahrendt S.R."/>
            <person name="Lipzen A."/>
            <person name="Sullivan W."/>
            <person name="Andreopoulos W.B."/>
            <person name="Clum A."/>
            <person name="Lindquist E."/>
            <person name="Daum C."/>
            <person name="Ramamoorthy G.K."/>
            <person name="Gryganskyi A."/>
            <person name="Culley D."/>
            <person name="Magnuson J.K."/>
            <person name="James T.Y."/>
            <person name="O'Malley M.A."/>
            <person name="Stajich J.E."/>
            <person name="Spatafora J.W."/>
            <person name="Visel A."/>
            <person name="Grigoriev I.V."/>
        </authorList>
    </citation>
    <scope>NUCLEOTIDE SEQUENCE [LARGE SCALE GENOMIC DNA]</scope>
    <source>
        <strain evidence="2 3">S4</strain>
    </source>
</reference>
<organism evidence="2 3">
    <name type="scientific">Anaeromyces robustus</name>
    <dbReference type="NCBI Taxonomy" id="1754192"/>
    <lineage>
        <taxon>Eukaryota</taxon>
        <taxon>Fungi</taxon>
        <taxon>Fungi incertae sedis</taxon>
        <taxon>Chytridiomycota</taxon>
        <taxon>Chytridiomycota incertae sedis</taxon>
        <taxon>Neocallimastigomycetes</taxon>
        <taxon>Neocallimastigales</taxon>
        <taxon>Neocallimastigaceae</taxon>
        <taxon>Anaeromyces</taxon>
    </lineage>
</organism>
<evidence type="ECO:0000256" key="1">
    <source>
        <dbReference type="SAM" id="Coils"/>
    </source>
</evidence>
<dbReference type="AlphaFoldDB" id="A0A1Y1XAB7"/>
<evidence type="ECO:0000313" key="3">
    <source>
        <dbReference type="Proteomes" id="UP000193944"/>
    </source>
</evidence>
<keyword evidence="1" id="KW-0175">Coiled coil</keyword>